<evidence type="ECO:0000256" key="3">
    <source>
        <dbReference type="ARBA" id="ARBA00022989"/>
    </source>
</evidence>
<protein>
    <submittedName>
        <fullName evidence="7">RDD family protein</fullName>
    </submittedName>
</protein>
<keyword evidence="8" id="KW-1185">Reference proteome</keyword>
<dbReference type="InterPro" id="IPR010432">
    <property type="entry name" value="RDD"/>
</dbReference>
<feature type="domain" description="RDD" evidence="6">
    <location>
        <begin position="19"/>
        <end position="135"/>
    </location>
</feature>
<dbReference type="PANTHER" id="PTHR38480:SF1">
    <property type="entry name" value="SLR0254 PROTEIN"/>
    <property type="match status" value="1"/>
</dbReference>
<evidence type="ECO:0000259" key="6">
    <source>
        <dbReference type="Pfam" id="PF06271"/>
    </source>
</evidence>
<dbReference type="Proteomes" id="UP001354989">
    <property type="component" value="Chromosome"/>
</dbReference>
<evidence type="ECO:0000313" key="8">
    <source>
        <dbReference type="Proteomes" id="UP001354989"/>
    </source>
</evidence>
<accession>A0ABM7VG01</accession>
<dbReference type="EMBL" id="AP025292">
    <property type="protein sequence ID" value="BDC99904.1"/>
    <property type="molecule type" value="Genomic_DNA"/>
</dbReference>
<dbReference type="PANTHER" id="PTHR38480">
    <property type="entry name" value="SLR0254 PROTEIN"/>
    <property type="match status" value="1"/>
</dbReference>
<evidence type="ECO:0000256" key="2">
    <source>
        <dbReference type="ARBA" id="ARBA00022692"/>
    </source>
</evidence>
<evidence type="ECO:0000256" key="5">
    <source>
        <dbReference type="SAM" id="Phobius"/>
    </source>
</evidence>
<comment type="subcellular location">
    <subcellularLocation>
        <location evidence="1">Membrane</location>
        <topology evidence="1">Multi-pass membrane protein</topology>
    </subcellularLocation>
</comment>
<gene>
    <name evidence="7" type="ORF">PEPS_21850</name>
</gene>
<feature type="transmembrane region" description="Helical" evidence="5">
    <location>
        <begin position="25"/>
        <end position="46"/>
    </location>
</feature>
<evidence type="ECO:0000256" key="4">
    <source>
        <dbReference type="ARBA" id="ARBA00023136"/>
    </source>
</evidence>
<reference evidence="7 8" key="1">
    <citation type="submission" date="2021-12" db="EMBL/GenBank/DDBJ databases">
        <title>Genome sequencing of bacteria with rrn-lacking chromosome and rrn-plasmid.</title>
        <authorList>
            <person name="Anda M."/>
            <person name="Iwasaki W."/>
        </authorList>
    </citation>
    <scope>NUCLEOTIDE SEQUENCE [LARGE SCALE GENOMIC DNA]</scope>
    <source>
        <strain evidence="7 8">NBRC 101262</strain>
    </source>
</reference>
<keyword evidence="3 5" id="KW-1133">Transmembrane helix</keyword>
<feature type="transmembrane region" description="Helical" evidence="5">
    <location>
        <begin position="52"/>
        <end position="71"/>
    </location>
</feature>
<dbReference type="Pfam" id="PF06271">
    <property type="entry name" value="RDD"/>
    <property type="match status" value="1"/>
</dbReference>
<dbReference type="RefSeq" id="WP_338397076.1">
    <property type="nucleotide sequence ID" value="NZ_AP025292.1"/>
</dbReference>
<sequence length="242" mass="27049">MATVDFSTSQNVGITTQHAGIGRRLLALIIDYLVLLILFMVTFFLSSYISTVLLSLLAPVMLYSFLMEYFLNGQTLGKMAMKIRVISEDGFGLSASQCFNRWIFRIIDLQISQGAVAVTSIALTAKNKRLGDISAGTIVIKDKYDKGPIMSNTAFNANYLPVYEEAALLTNTQANIIQRVLAMPEGNTSKDLNKNMLAKQIGKTFSMPDDTLKRPDFLDVFLEDYYFFCWEIAQNQQQSEAA</sequence>
<evidence type="ECO:0000313" key="7">
    <source>
        <dbReference type="EMBL" id="BDC99904.1"/>
    </source>
</evidence>
<proteinExistence type="predicted"/>
<organism evidence="7 8">
    <name type="scientific">Persicobacter psychrovividus</name>
    <dbReference type="NCBI Taxonomy" id="387638"/>
    <lineage>
        <taxon>Bacteria</taxon>
        <taxon>Pseudomonadati</taxon>
        <taxon>Bacteroidota</taxon>
        <taxon>Cytophagia</taxon>
        <taxon>Cytophagales</taxon>
        <taxon>Persicobacteraceae</taxon>
        <taxon>Persicobacter</taxon>
    </lineage>
</organism>
<keyword evidence="2 5" id="KW-0812">Transmembrane</keyword>
<keyword evidence="4 5" id="KW-0472">Membrane</keyword>
<name>A0ABM7VG01_9BACT</name>
<evidence type="ECO:0000256" key="1">
    <source>
        <dbReference type="ARBA" id="ARBA00004141"/>
    </source>
</evidence>